<evidence type="ECO:0000259" key="7">
    <source>
        <dbReference type="PROSITE" id="PS51767"/>
    </source>
</evidence>
<proteinExistence type="inferred from homology"/>
<dbReference type="InterPro" id="IPR021109">
    <property type="entry name" value="Peptidase_aspartic_dom_sf"/>
</dbReference>
<dbReference type="InterPro" id="IPR051708">
    <property type="entry name" value="Plant_Aspart_Prot_A1"/>
</dbReference>
<comment type="caution">
    <text evidence="8">The sequence shown here is derived from an EMBL/GenBank/DDBJ whole genome shotgun (WGS) entry which is preliminary data.</text>
</comment>
<evidence type="ECO:0000256" key="5">
    <source>
        <dbReference type="ARBA" id="ARBA00023180"/>
    </source>
</evidence>
<evidence type="ECO:0000256" key="2">
    <source>
        <dbReference type="ARBA" id="ARBA00022670"/>
    </source>
</evidence>
<dbReference type="Pfam" id="PF14543">
    <property type="entry name" value="TAXi_N"/>
    <property type="match status" value="1"/>
</dbReference>
<evidence type="ECO:0000256" key="6">
    <source>
        <dbReference type="SAM" id="SignalP"/>
    </source>
</evidence>
<dbReference type="Proteomes" id="UP001140206">
    <property type="component" value="Chromosome 3"/>
</dbReference>
<dbReference type="InterPro" id="IPR034161">
    <property type="entry name" value="Pepsin-like_plant"/>
</dbReference>
<dbReference type="InterPro" id="IPR033121">
    <property type="entry name" value="PEPTIDASE_A1"/>
</dbReference>
<evidence type="ECO:0000256" key="4">
    <source>
        <dbReference type="ARBA" id="ARBA00022801"/>
    </source>
</evidence>
<dbReference type="InterPro" id="IPR032861">
    <property type="entry name" value="TAXi_N"/>
</dbReference>
<dbReference type="SUPFAM" id="SSF50630">
    <property type="entry name" value="Acid proteases"/>
    <property type="match status" value="1"/>
</dbReference>
<dbReference type="GO" id="GO:0004190">
    <property type="term" value="F:aspartic-type endopeptidase activity"/>
    <property type="evidence" value="ECO:0007669"/>
    <property type="project" value="UniProtKB-KW"/>
</dbReference>
<dbReference type="GO" id="GO:0006508">
    <property type="term" value="P:proteolysis"/>
    <property type="evidence" value="ECO:0007669"/>
    <property type="project" value="UniProtKB-KW"/>
</dbReference>
<dbReference type="Pfam" id="PF14541">
    <property type="entry name" value="TAXi_C"/>
    <property type="match status" value="1"/>
</dbReference>
<dbReference type="CDD" id="cd05476">
    <property type="entry name" value="pepsin_A_like_plant"/>
    <property type="match status" value="1"/>
</dbReference>
<name>A0AAV8E460_9POAL</name>
<protein>
    <recommendedName>
        <fullName evidence="7">Peptidase A1 domain-containing protein</fullName>
    </recommendedName>
</protein>
<dbReference type="AlphaFoldDB" id="A0AAV8E460"/>
<keyword evidence="3" id="KW-0064">Aspartyl protease</keyword>
<dbReference type="PROSITE" id="PS51767">
    <property type="entry name" value="PEPTIDASE_A1"/>
    <property type="match status" value="1"/>
</dbReference>
<gene>
    <name evidence="8" type="ORF">LUZ62_058416</name>
</gene>
<feature type="signal peptide" evidence="6">
    <location>
        <begin position="1"/>
        <end position="20"/>
    </location>
</feature>
<dbReference type="FunFam" id="2.40.70.10:FF:000031">
    <property type="entry name" value="Aspartyl protease AED1"/>
    <property type="match status" value="1"/>
</dbReference>
<dbReference type="InterPro" id="IPR032799">
    <property type="entry name" value="TAXi_C"/>
</dbReference>
<keyword evidence="6" id="KW-0732">Signal</keyword>
<organism evidence="8 9">
    <name type="scientific">Rhynchospora pubera</name>
    <dbReference type="NCBI Taxonomy" id="906938"/>
    <lineage>
        <taxon>Eukaryota</taxon>
        <taxon>Viridiplantae</taxon>
        <taxon>Streptophyta</taxon>
        <taxon>Embryophyta</taxon>
        <taxon>Tracheophyta</taxon>
        <taxon>Spermatophyta</taxon>
        <taxon>Magnoliopsida</taxon>
        <taxon>Liliopsida</taxon>
        <taxon>Poales</taxon>
        <taxon>Cyperaceae</taxon>
        <taxon>Cyperoideae</taxon>
        <taxon>Rhynchosporeae</taxon>
        <taxon>Rhynchospora</taxon>
    </lineage>
</organism>
<keyword evidence="5" id="KW-0325">Glycoprotein</keyword>
<evidence type="ECO:0000256" key="3">
    <source>
        <dbReference type="ARBA" id="ARBA00022750"/>
    </source>
</evidence>
<feature type="chain" id="PRO_5043798699" description="Peptidase A1 domain-containing protein" evidence="6">
    <location>
        <begin position="21"/>
        <end position="445"/>
    </location>
</feature>
<accession>A0AAV8E460</accession>
<reference evidence="8" key="1">
    <citation type="submission" date="2022-08" db="EMBL/GenBank/DDBJ databases">
        <authorList>
            <person name="Marques A."/>
        </authorList>
    </citation>
    <scope>NUCLEOTIDE SEQUENCE</scope>
    <source>
        <strain evidence="8">RhyPub2mFocal</strain>
        <tissue evidence="8">Leaves</tissue>
    </source>
</reference>
<evidence type="ECO:0000313" key="8">
    <source>
        <dbReference type="EMBL" id="KAJ4774159.1"/>
    </source>
</evidence>
<dbReference type="PANTHER" id="PTHR47967">
    <property type="entry name" value="OS07G0603500 PROTEIN-RELATED"/>
    <property type="match status" value="1"/>
</dbReference>
<evidence type="ECO:0000256" key="1">
    <source>
        <dbReference type="ARBA" id="ARBA00007447"/>
    </source>
</evidence>
<feature type="domain" description="Peptidase A1" evidence="7">
    <location>
        <begin position="95"/>
        <end position="441"/>
    </location>
</feature>
<dbReference type="EMBL" id="JAMFTS010000003">
    <property type="protein sequence ID" value="KAJ4774159.1"/>
    <property type="molecule type" value="Genomic_DNA"/>
</dbReference>
<comment type="similarity">
    <text evidence="1">Belongs to the peptidase A1 family.</text>
</comment>
<keyword evidence="4" id="KW-0378">Hydrolase</keyword>
<keyword evidence="2" id="KW-0645">Protease</keyword>
<dbReference type="GO" id="GO:0005576">
    <property type="term" value="C:extracellular region"/>
    <property type="evidence" value="ECO:0007669"/>
    <property type="project" value="TreeGrafter"/>
</dbReference>
<keyword evidence="9" id="KW-1185">Reference proteome</keyword>
<sequence length="445" mass="48945">MERILLLAQLLFIFSLLVSATSHQINFRTTRNGFTSTLLHRDSPLSPFHKPDTMSLNRWVASYNMSVLRHEYVTSLIHNQSDKIKSPLLPGDHSYLIKLSIGTPPLDLYLSLDTGSSLIWTQCLPCIKCYPQQYTLFDPHKSSTYDPVACPSNPCSDLHKSSCYENECVYSQSYADLSYTRGNLASDTFTIASENSAPISIPSMIFGCGDDNGGIFSFTECGILGLGGGPLSLVTQLGPILGWQFSYCFAPPGTQNNSSYGGEFVFGSDARLYGNYTPMIANRIQDGSTHYYLSLNDISVGDEQLTIPPGTFDKKSDGSGGFIIDSGVKFTILQYSAFDLLIKSLRKAITLEPVSGGSDMAALCYKGTKQTLEEGNKVPNLTFHFSDLDVILHPVNYFDEETSGVICLAIISKSDISVLGFMAQQNKNIGYDLENQRLYISDVDC</sequence>
<dbReference type="PANTHER" id="PTHR47967:SF128">
    <property type="entry name" value="ASPARTIC PROTEINASE CDR1-LIKE"/>
    <property type="match status" value="1"/>
</dbReference>
<dbReference type="Gene3D" id="2.40.70.10">
    <property type="entry name" value="Acid Proteases"/>
    <property type="match status" value="2"/>
</dbReference>
<evidence type="ECO:0000313" key="9">
    <source>
        <dbReference type="Proteomes" id="UP001140206"/>
    </source>
</evidence>